<feature type="compositionally biased region" description="Polar residues" evidence="1">
    <location>
        <begin position="58"/>
        <end position="85"/>
    </location>
</feature>
<organism evidence="2 3">
    <name type="scientific">Trifolium medium</name>
    <dbReference type="NCBI Taxonomy" id="97028"/>
    <lineage>
        <taxon>Eukaryota</taxon>
        <taxon>Viridiplantae</taxon>
        <taxon>Streptophyta</taxon>
        <taxon>Embryophyta</taxon>
        <taxon>Tracheophyta</taxon>
        <taxon>Spermatophyta</taxon>
        <taxon>Magnoliopsida</taxon>
        <taxon>eudicotyledons</taxon>
        <taxon>Gunneridae</taxon>
        <taxon>Pentapetalae</taxon>
        <taxon>rosids</taxon>
        <taxon>fabids</taxon>
        <taxon>Fabales</taxon>
        <taxon>Fabaceae</taxon>
        <taxon>Papilionoideae</taxon>
        <taxon>50 kb inversion clade</taxon>
        <taxon>NPAAA clade</taxon>
        <taxon>Hologalegina</taxon>
        <taxon>IRL clade</taxon>
        <taxon>Trifolieae</taxon>
        <taxon>Trifolium</taxon>
    </lineage>
</organism>
<protein>
    <submittedName>
        <fullName evidence="2">Uncharacterized protein</fullName>
    </submittedName>
</protein>
<comment type="caution">
    <text evidence="2">The sequence shown here is derived from an EMBL/GenBank/DDBJ whole genome shotgun (WGS) entry which is preliminary data.</text>
</comment>
<feature type="compositionally biased region" description="Low complexity" evidence="1">
    <location>
        <begin position="41"/>
        <end position="57"/>
    </location>
</feature>
<feature type="region of interest" description="Disordered" evidence="1">
    <location>
        <begin position="1"/>
        <end position="85"/>
    </location>
</feature>
<feature type="non-terminal residue" evidence="2">
    <location>
        <position position="1"/>
    </location>
</feature>
<proteinExistence type="predicted"/>
<dbReference type="Proteomes" id="UP000265520">
    <property type="component" value="Unassembled WGS sequence"/>
</dbReference>
<evidence type="ECO:0000313" key="3">
    <source>
        <dbReference type="Proteomes" id="UP000265520"/>
    </source>
</evidence>
<name>A0A392TD53_9FABA</name>
<keyword evidence="3" id="KW-1185">Reference proteome</keyword>
<evidence type="ECO:0000313" key="2">
    <source>
        <dbReference type="EMBL" id="MCI58367.1"/>
    </source>
</evidence>
<evidence type="ECO:0000256" key="1">
    <source>
        <dbReference type="SAM" id="MobiDB-lite"/>
    </source>
</evidence>
<sequence>CAPRTRQWSQPHLQQARALRHPGLRVAQSPEPTQLPEALPARRANAPARRASNRSNPEISVSSFQGNHNSYNQSNLSVSCWATQA</sequence>
<reference evidence="2 3" key="1">
    <citation type="journal article" date="2018" name="Front. Plant Sci.">
        <title>Red Clover (Trifolium pratense) and Zigzag Clover (T. medium) - A Picture of Genomic Similarities and Differences.</title>
        <authorList>
            <person name="Dluhosova J."/>
            <person name="Istvanek J."/>
            <person name="Nedelnik J."/>
            <person name="Repkova J."/>
        </authorList>
    </citation>
    <scope>NUCLEOTIDE SEQUENCE [LARGE SCALE GENOMIC DNA]</scope>
    <source>
        <strain evidence="3">cv. 10/8</strain>
        <tissue evidence="2">Leaf</tissue>
    </source>
</reference>
<accession>A0A392TD53</accession>
<dbReference type="AlphaFoldDB" id="A0A392TD53"/>
<dbReference type="EMBL" id="LXQA010545067">
    <property type="protein sequence ID" value="MCI58367.1"/>
    <property type="molecule type" value="Genomic_DNA"/>
</dbReference>
<feature type="compositionally biased region" description="Polar residues" evidence="1">
    <location>
        <begin position="1"/>
        <end position="13"/>
    </location>
</feature>